<feature type="domain" description="Ku" evidence="3">
    <location>
        <begin position="53"/>
        <end position="191"/>
    </location>
</feature>
<dbReference type="InterPro" id="IPR009187">
    <property type="entry name" value="Prok_Ku"/>
</dbReference>
<dbReference type="PIRSF" id="PIRSF006493">
    <property type="entry name" value="Prok_Ku"/>
    <property type="match status" value="1"/>
</dbReference>
<evidence type="ECO:0000259" key="3">
    <source>
        <dbReference type="SMART" id="SM00559"/>
    </source>
</evidence>
<name>A0A1H8X260_9FIRM</name>
<dbReference type="AlphaFoldDB" id="A0A1H8X260"/>
<dbReference type="CDD" id="cd00789">
    <property type="entry name" value="KU_like"/>
    <property type="match status" value="1"/>
</dbReference>
<gene>
    <name evidence="2" type="primary">ku</name>
    <name evidence="4" type="ORF">SAMN04490178_11996</name>
</gene>
<keyword evidence="5" id="KW-1185">Reference proteome</keyword>
<keyword evidence="2" id="KW-0233">DNA recombination</keyword>
<dbReference type="SUPFAM" id="SSF100939">
    <property type="entry name" value="SPOC domain-like"/>
    <property type="match status" value="1"/>
</dbReference>
<reference evidence="4 5" key="1">
    <citation type="submission" date="2016-10" db="EMBL/GenBank/DDBJ databases">
        <authorList>
            <person name="de Groot N.N."/>
        </authorList>
    </citation>
    <scope>NUCLEOTIDE SEQUENCE [LARGE SCALE GENOMIC DNA]</scope>
    <source>
        <strain evidence="4 5">DSM 13305</strain>
    </source>
</reference>
<comment type="similarity">
    <text evidence="2">Belongs to the prokaryotic Ku family.</text>
</comment>
<dbReference type="InterPro" id="IPR006164">
    <property type="entry name" value="DNA_bd_Ku70/Ku80"/>
</dbReference>
<keyword evidence="1 2" id="KW-0238">DNA-binding</keyword>
<keyword evidence="2" id="KW-0234">DNA repair</keyword>
<proteinExistence type="inferred from homology"/>
<dbReference type="STRING" id="112903.SAMN04490178_11996"/>
<dbReference type="OrthoDB" id="9795084at2"/>
<dbReference type="InterPro" id="IPR016194">
    <property type="entry name" value="SPOC-like_C_dom_sf"/>
</dbReference>
<organism evidence="4 5">
    <name type="scientific">Propionispora vibrioides</name>
    <dbReference type="NCBI Taxonomy" id="112903"/>
    <lineage>
        <taxon>Bacteria</taxon>
        <taxon>Bacillati</taxon>
        <taxon>Bacillota</taxon>
        <taxon>Negativicutes</taxon>
        <taxon>Selenomonadales</taxon>
        <taxon>Sporomusaceae</taxon>
        <taxon>Propionispora</taxon>
    </lineage>
</organism>
<accession>A0A1H8X260</accession>
<dbReference type="Proteomes" id="UP000198847">
    <property type="component" value="Unassembled WGS sequence"/>
</dbReference>
<dbReference type="GO" id="GO:0006310">
    <property type="term" value="P:DNA recombination"/>
    <property type="evidence" value="ECO:0007669"/>
    <property type="project" value="UniProtKB-KW"/>
</dbReference>
<dbReference type="SMART" id="SM00559">
    <property type="entry name" value="Ku78"/>
    <property type="match status" value="1"/>
</dbReference>
<dbReference type="HAMAP" id="MF_01875">
    <property type="entry name" value="Prokaryotic_Ku"/>
    <property type="match status" value="1"/>
</dbReference>
<dbReference type="GO" id="GO:0003690">
    <property type="term" value="F:double-stranded DNA binding"/>
    <property type="evidence" value="ECO:0007669"/>
    <property type="project" value="UniProtKB-UniRule"/>
</dbReference>
<keyword evidence="2" id="KW-0227">DNA damage</keyword>
<dbReference type="Pfam" id="PF02735">
    <property type="entry name" value="Ku"/>
    <property type="match status" value="1"/>
</dbReference>
<comment type="function">
    <text evidence="2">With LigD forms a non-homologous end joining (NHEJ) DNA repair enzyme, which repairs dsDNA breaks with reduced fidelity. Binds linear dsDNA with 5'- and 3'- overhangs but not closed circular dsDNA nor ssDNA. Recruits and stimulates the ligase activity of LigD.</text>
</comment>
<comment type="subunit">
    <text evidence="2">Homodimer. Interacts with LigD.</text>
</comment>
<evidence type="ECO:0000313" key="5">
    <source>
        <dbReference type="Proteomes" id="UP000198847"/>
    </source>
</evidence>
<dbReference type="NCBIfam" id="TIGR02772">
    <property type="entry name" value="Ku_bact"/>
    <property type="match status" value="1"/>
</dbReference>
<evidence type="ECO:0000313" key="4">
    <source>
        <dbReference type="EMBL" id="SEP34032.1"/>
    </source>
</evidence>
<dbReference type="GO" id="GO:0006303">
    <property type="term" value="P:double-strand break repair via nonhomologous end joining"/>
    <property type="evidence" value="ECO:0007669"/>
    <property type="project" value="UniProtKB-UniRule"/>
</dbReference>
<dbReference type="EMBL" id="FODY01000019">
    <property type="protein sequence ID" value="SEP34032.1"/>
    <property type="molecule type" value="Genomic_DNA"/>
</dbReference>
<sequence length="277" mass="31225">MARPIWSGSISFGLVNIPIRLYNTVKRKTLHFHQLRKNDSCRIRLKKICPVDGKEVLPQDIVKGYEISPDQYVIVNTEELDALAPKATRTIEIEDFVKLEQIDPTYFEASYYILPEPASVKAYHLLLAAMQHTQKVAVAKFVLRNKEHLAILRLNSSLLILSTLFYQTEIIAQSELEDELIKADQPPTEKELNIALQLVESLSSDFQPEKYKDEFQAKVLSLIQKKAEGETVTAPSSEQNKPGNVVDLMAALEASVSAIKKQKTAGTRKKKIHAAQN</sequence>
<dbReference type="Gene3D" id="2.40.290.10">
    <property type="match status" value="1"/>
</dbReference>
<evidence type="ECO:0000256" key="1">
    <source>
        <dbReference type="ARBA" id="ARBA00023125"/>
    </source>
</evidence>
<dbReference type="RefSeq" id="WP_091749090.1">
    <property type="nucleotide sequence ID" value="NZ_FODY01000019.1"/>
</dbReference>
<dbReference type="PANTHER" id="PTHR41251:SF1">
    <property type="entry name" value="NON-HOMOLOGOUS END JOINING PROTEIN KU"/>
    <property type="match status" value="1"/>
</dbReference>
<protein>
    <recommendedName>
        <fullName evidence="2">Non-homologous end joining protein Ku</fullName>
    </recommendedName>
</protein>
<evidence type="ECO:0000256" key="2">
    <source>
        <dbReference type="HAMAP-Rule" id="MF_01875"/>
    </source>
</evidence>
<dbReference type="PANTHER" id="PTHR41251">
    <property type="entry name" value="NON-HOMOLOGOUS END JOINING PROTEIN KU"/>
    <property type="match status" value="1"/>
</dbReference>